<comment type="caution">
    <text evidence="7">The sequence shown here is derived from an EMBL/GenBank/DDBJ whole genome shotgun (WGS) entry which is preliminary data.</text>
</comment>
<evidence type="ECO:0000256" key="1">
    <source>
        <dbReference type="ARBA" id="ARBA00004141"/>
    </source>
</evidence>
<dbReference type="OrthoDB" id="5547497at2759"/>
<feature type="transmembrane region" description="Helical" evidence="5">
    <location>
        <begin position="80"/>
        <end position="101"/>
    </location>
</feature>
<dbReference type="AlphaFoldDB" id="A0A834HZ49"/>
<organism evidence="7 8">
    <name type="scientific">Rhynchophorus ferrugineus</name>
    <name type="common">Red palm weevil</name>
    <name type="synonym">Curculio ferrugineus</name>
    <dbReference type="NCBI Taxonomy" id="354439"/>
    <lineage>
        <taxon>Eukaryota</taxon>
        <taxon>Metazoa</taxon>
        <taxon>Ecdysozoa</taxon>
        <taxon>Arthropoda</taxon>
        <taxon>Hexapoda</taxon>
        <taxon>Insecta</taxon>
        <taxon>Pterygota</taxon>
        <taxon>Neoptera</taxon>
        <taxon>Endopterygota</taxon>
        <taxon>Coleoptera</taxon>
        <taxon>Polyphaga</taxon>
        <taxon>Cucujiformia</taxon>
        <taxon>Curculionidae</taxon>
        <taxon>Dryophthorinae</taxon>
        <taxon>Rhynchophorus</taxon>
    </lineage>
</organism>
<dbReference type="EMBL" id="JAACXV010014377">
    <property type="protein sequence ID" value="KAF7267865.1"/>
    <property type="molecule type" value="Genomic_DNA"/>
</dbReference>
<evidence type="ECO:0000256" key="5">
    <source>
        <dbReference type="SAM" id="Phobius"/>
    </source>
</evidence>
<accession>A0A834HZ49</accession>
<proteinExistence type="predicted"/>
<reference evidence="7" key="1">
    <citation type="submission" date="2020-08" db="EMBL/GenBank/DDBJ databases">
        <title>Genome sequencing and assembly of the red palm weevil Rhynchophorus ferrugineus.</title>
        <authorList>
            <person name="Dias G.B."/>
            <person name="Bergman C.M."/>
            <person name="Manee M."/>
        </authorList>
    </citation>
    <scope>NUCLEOTIDE SEQUENCE</scope>
    <source>
        <strain evidence="7">AA-2017</strain>
        <tissue evidence="7">Whole larva</tissue>
    </source>
</reference>
<keyword evidence="2 5" id="KW-0812">Transmembrane</keyword>
<dbReference type="SUPFAM" id="SSF103481">
    <property type="entry name" value="Multidrug resistance efflux transporter EmrE"/>
    <property type="match status" value="1"/>
</dbReference>
<feature type="transmembrane region" description="Helical" evidence="5">
    <location>
        <begin position="270"/>
        <end position="287"/>
    </location>
</feature>
<evidence type="ECO:0000313" key="8">
    <source>
        <dbReference type="Proteomes" id="UP000625711"/>
    </source>
</evidence>
<evidence type="ECO:0000313" key="7">
    <source>
        <dbReference type="EMBL" id="KAF7267865.1"/>
    </source>
</evidence>
<keyword evidence="8" id="KW-1185">Reference proteome</keyword>
<dbReference type="PANTHER" id="PTHR11132">
    <property type="entry name" value="SOLUTE CARRIER FAMILY 35"/>
    <property type="match status" value="1"/>
</dbReference>
<gene>
    <name evidence="7" type="ORF">GWI33_018947</name>
</gene>
<keyword evidence="4 5" id="KW-0472">Membrane</keyword>
<feature type="transmembrane region" description="Helical" evidence="5">
    <location>
        <begin position="199"/>
        <end position="217"/>
    </location>
</feature>
<evidence type="ECO:0000256" key="3">
    <source>
        <dbReference type="ARBA" id="ARBA00022989"/>
    </source>
</evidence>
<feature type="transmembrane region" description="Helical" evidence="5">
    <location>
        <begin position="113"/>
        <end position="134"/>
    </location>
</feature>
<feature type="transmembrane region" description="Helical" evidence="5">
    <location>
        <begin position="293"/>
        <end position="312"/>
    </location>
</feature>
<dbReference type="GO" id="GO:0016020">
    <property type="term" value="C:membrane"/>
    <property type="evidence" value="ECO:0007669"/>
    <property type="project" value="UniProtKB-SubCell"/>
</dbReference>
<feature type="transmembrane region" description="Helical" evidence="5">
    <location>
        <begin position="237"/>
        <end position="258"/>
    </location>
</feature>
<evidence type="ECO:0000256" key="2">
    <source>
        <dbReference type="ARBA" id="ARBA00022692"/>
    </source>
</evidence>
<comment type="subcellular location">
    <subcellularLocation>
        <location evidence="1">Membrane</location>
        <topology evidence="1">Multi-pass membrane protein</topology>
    </subcellularLocation>
</comment>
<sequence length="329" mass="37187">MKQNQSLLSKYIVIFFVVSGYWIISISTVFVNKTLLSDLDLDAPIFINLSQTLITALICYGKKSLSKLFPSKFSFPDIDIWDKQIIKSVLPVSIMFTLMIASNNLCLKYVSVAFYYIGRSLTTIFNVLFTYMILGEKTSKKCMICCLVITVGFWMGVDQEHFSGSLSVAGTLFGIMGSLSLSLYSIWTKKVLPKVNGEVWALSYANNVYASIIFVPMMIFNRELPVIVQYPYLQETFFWGILLGGGICGFLIGFFTSLQIKYTSALTHNISGTAKACAQTVLATYWYQETKSIMWWFSNLIILIASGAYARIKQIDMERKHRQGPFSKV</sequence>
<evidence type="ECO:0000256" key="4">
    <source>
        <dbReference type="ARBA" id="ARBA00023136"/>
    </source>
</evidence>
<dbReference type="InterPro" id="IPR037185">
    <property type="entry name" value="EmrE-like"/>
</dbReference>
<dbReference type="Proteomes" id="UP000625711">
    <property type="component" value="Unassembled WGS sequence"/>
</dbReference>
<dbReference type="Pfam" id="PF03151">
    <property type="entry name" value="TPT"/>
    <property type="match status" value="1"/>
</dbReference>
<feature type="transmembrane region" description="Helical" evidence="5">
    <location>
        <begin position="12"/>
        <end position="31"/>
    </location>
</feature>
<evidence type="ECO:0000259" key="6">
    <source>
        <dbReference type="Pfam" id="PF03151"/>
    </source>
</evidence>
<feature type="domain" description="Sugar phosphate transporter" evidence="6">
    <location>
        <begin position="16"/>
        <end position="277"/>
    </location>
</feature>
<feature type="transmembrane region" description="Helical" evidence="5">
    <location>
        <begin position="163"/>
        <end position="187"/>
    </location>
</feature>
<protein>
    <recommendedName>
        <fullName evidence="6">Sugar phosphate transporter domain-containing protein</fullName>
    </recommendedName>
</protein>
<dbReference type="InterPro" id="IPR050186">
    <property type="entry name" value="TPT_transporter"/>
</dbReference>
<dbReference type="InterPro" id="IPR004853">
    <property type="entry name" value="Sugar_P_trans_dom"/>
</dbReference>
<keyword evidence="3 5" id="KW-1133">Transmembrane helix</keyword>
<name>A0A834HZ49_RHYFE</name>